<proteinExistence type="predicted"/>
<dbReference type="Proteomes" id="UP000182987">
    <property type="component" value="Chromosome"/>
</dbReference>
<accession>A0A0G9HBX8</accession>
<dbReference type="KEGG" id="lrz:BJI69_19885"/>
<dbReference type="PATRIC" id="fig|1440763.5.peg.1648"/>
<protein>
    <submittedName>
        <fullName evidence="1">Uncharacterized protein</fullName>
    </submittedName>
</protein>
<reference evidence="2" key="1">
    <citation type="submission" date="2016-09" db="EMBL/GenBank/DDBJ databases">
        <authorList>
            <person name="Lysoe E."/>
        </authorList>
    </citation>
    <scope>NUCLEOTIDE SEQUENCE [LARGE SCALE GENOMIC DNA]</scope>
    <source>
        <strain evidence="2">LJ96T</strain>
    </source>
</reference>
<name>A0A0G9HBX8_9GAMM</name>
<dbReference type="AlphaFoldDB" id="A0A0G9HBX8"/>
<sequence length="158" mass="17122">MSDDIVTPLRDAIKGIIMLDQNQRSHRCVARLWAPSAFLLLSLGCASSVQAAPHFVTFVNDSDRTVTSIEAAPVGTHRWRALDLGGPLIGGRSGQAAVRFDDGEACKEDLSVSYRGMAPVTITGFNVCRMDRLYLGRVLARAMFRTPTIDKGKMTPAG</sequence>
<gene>
    <name evidence="1" type="ORF">BJI69_19885</name>
</gene>
<dbReference type="EMBL" id="CP017480">
    <property type="protein sequence ID" value="APG05939.1"/>
    <property type="molecule type" value="Genomic_DNA"/>
</dbReference>
<keyword evidence="2" id="KW-1185">Reference proteome</keyword>
<dbReference type="OrthoDB" id="5955877at2"/>
<dbReference type="RefSeq" id="WP_046967442.1">
    <property type="nucleotide sequence ID" value="NZ_CP017480.1"/>
</dbReference>
<evidence type="ECO:0000313" key="1">
    <source>
        <dbReference type="EMBL" id="APG05939.1"/>
    </source>
</evidence>
<evidence type="ECO:0000313" key="2">
    <source>
        <dbReference type="Proteomes" id="UP000182987"/>
    </source>
</evidence>
<organism evidence="1 2">
    <name type="scientific">Luteibacter rhizovicinus DSM 16549</name>
    <dbReference type="NCBI Taxonomy" id="1440763"/>
    <lineage>
        <taxon>Bacteria</taxon>
        <taxon>Pseudomonadati</taxon>
        <taxon>Pseudomonadota</taxon>
        <taxon>Gammaproteobacteria</taxon>
        <taxon>Lysobacterales</taxon>
        <taxon>Rhodanobacteraceae</taxon>
        <taxon>Luteibacter</taxon>
    </lineage>
</organism>